<dbReference type="EMBL" id="CP031048">
    <property type="protein sequence ID" value="QDZ25047.1"/>
    <property type="molecule type" value="Genomic_DNA"/>
</dbReference>
<dbReference type="Pfam" id="PF07896">
    <property type="entry name" value="DUF1674"/>
    <property type="match status" value="1"/>
</dbReference>
<dbReference type="InterPro" id="IPR012875">
    <property type="entry name" value="SDHF4"/>
</dbReference>
<reference evidence="4 5" key="1">
    <citation type="submission" date="2018-07" db="EMBL/GenBank/DDBJ databases">
        <title>The complete nuclear genome of the prasinophyte Chloropicon primus (CCMP1205).</title>
        <authorList>
            <person name="Pombert J.-F."/>
            <person name="Otis C."/>
            <person name="Turmel M."/>
            <person name="Lemieux C."/>
        </authorList>
    </citation>
    <scope>NUCLEOTIDE SEQUENCE [LARGE SCALE GENOMIC DNA]</scope>
    <source>
        <strain evidence="4 5">CCMP1205</strain>
    </source>
</reference>
<dbReference type="Proteomes" id="UP000316726">
    <property type="component" value="Chromosome 15"/>
</dbReference>
<dbReference type="STRING" id="1764295.A0A5B8MX28"/>
<dbReference type="PANTHER" id="PTHR28524">
    <property type="entry name" value="SUCCINATE DEHYDROGENASE ASSEMBLY FACTOR 4, MITOCHONDRIAL"/>
    <property type="match status" value="1"/>
</dbReference>
<feature type="region of interest" description="Disordered" evidence="3">
    <location>
        <begin position="56"/>
        <end position="117"/>
    </location>
</feature>
<comment type="similarity">
    <text evidence="1">Belongs to the SDHAF4 family.</text>
</comment>
<dbReference type="PANTHER" id="PTHR28524:SF3">
    <property type="entry name" value="SUCCINATE DEHYDROGENASE ASSEMBLY FACTOR 4, MITOCHONDRIAL"/>
    <property type="match status" value="1"/>
</dbReference>
<sequence length="117" mass="13146">MVFVFKVVVALARRAATGGGFDLFSFRSLRRPLCSATTPFDYTKRHREEAETAIEDLVEDGWDKKIPKQTGDQQEASEENKVGSKVSGMKKEELDGPKGPEPTRYGDWERAGRCSDF</sequence>
<accession>A0A5B8MX28</accession>
<protein>
    <recommendedName>
        <fullName evidence="2">Succinate dehydrogenase assembly factor 4, mitochondrial</fullName>
    </recommendedName>
</protein>
<proteinExistence type="inferred from homology"/>
<organism evidence="4 5">
    <name type="scientific">Chloropicon primus</name>
    <dbReference type="NCBI Taxonomy" id="1764295"/>
    <lineage>
        <taxon>Eukaryota</taxon>
        <taxon>Viridiplantae</taxon>
        <taxon>Chlorophyta</taxon>
        <taxon>Chloropicophyceae</taxon>
        <taxon>Chloropicales</taxon>
        <taxon>Chloropicaceae</taxon>
        <taxon>Chloropicon</taxon>
    </lineage>
</organism>
<keyword evidence="5" id="KW-1185">Reference proteome</keyword>
<evidence type="ECO:0000313" key="5">
    <source>
        <dbReference type="Proteomes" id="UP000316726"/>
    </source>
</evidence>
<evidence type="ECO:0000256" key="1">
    <source>
        <dbReference type="ARBA" id="ARBA00005701"/>
    </source>
</evidence>
<gene>
    <name evidence="4" type="ORF">A3770_15p75650</name>
</gene>
<dbReference type="GO" id="GO:0005739">
    <property type="term" value="C:mitochondrion"/>
    <property type="evidence" value="ECO:0007669"/>
    <property type="project" value="TreeGrafter"/>
</dbReference>
<evidence type="ECO:0000313" key="4">
    <source>
        <dbReference type="EMBL" id="QDZ25047.1"/>
    </source>
</evidence>
<dbReference type="OrthoDB" id="547871at2759"/>
<evidence type="ECO:0000256" key="3">
    <source>
        <dbReference type="SAM" id="MobiDB-lite"/>
    </source>
</evidence>
<feature type="compositionally biased region" description="Basic and acidic residues" evidence="3">
    <location>
        <begin position="104"/>
        <end position="117"/>
    </location>
</feature>
<dbReference type="AlphaFoldDB" id="A0A5B8MX28"/>
<evidence type="ECO:0000256" key="2">
    <source>
        <dbReference type="ARBA" id="ARBA00022170"/>
    </source>
</evidence>
<feature type="compositionally biased region" description="Basic and acidic residues" evidence="3">
    <location>
        <begin position="89"/>
        <end position="98"/>
    </location>
</feature>
<name>A0A5B8MX28_9CHLO</name>
<dbReference type="GO" id="GO:0034553">
    <property type="term" value="P:mitochondrial respiratory chain complex II assembly"/>
    <property type="evidence" value="ECO:0007669"/>
    <property type="project" value="TreeGrafter"/>
</dbReference>